<accession>A0A2P5FSG8</accession>
<feature type="region of interest" description="Disordered" evidence="1">
    <location>
        <begin position="97"/>
        <end position="119"/>
    </location>
</feature>
<dbReference type="EMBL" id="JXTC01000011">
    <property type="protein sequence ID" value="POO00746.1"/>
    <property type="molecule type" value="Genomic_DNA"/>
</dbReference>
<evidence type="ECO:0000313" key="3">
    <source>
        <dbReference type="EMBL" id="POO00746.1"/>
    </source>
</evidence>
<evidence type="ECO:0000259" key="2">
    <source>
        <dbReference type="Pfam" id="PF25597"/>
    </source>
</evidence>
<dbReference type="Proteomes" id="UP000237000">
    <property type="component" value="Unassembled WGS sequence"/>
</dbReference>
<comment type="caution">
    <text evidence="3">The sequence shown here is derived from an EMBL/GenBank/DDBJ whole genome shotgun (WGS) entry which is preliminary data.</text>
</comment>
<keyword evidence="4" id="KW-1185">Reference proteome</keyword>
<sequence length="119" mass="12795">PYNSHKLAFRSSKCLFLGYSSAHKGYMCLHPTGRVYISHNVVFNELDFPYSELFQHKPAPSSSVGSSSSISTTFQSNNDTGSWKAIQFGTLPVGEACPSIPMSSPPPSGVSHTLADSVP</sequence>
<feature type="region of interest" description="Disordered" evidence="1">
    <location>
        <begin position="57"/>
        <end position="80"/>
    </location>
</feature>
<dbReference type="Pfam" id="PF25597">
    <property type="entry name" value="SH3_retrovirus"/>
    <property type="match status" value="1"/>
</dbReference>
<dbReference type="InterPro" id="IPR057670">
    <property type="entry name" value="SH3_retrovirus"/>
</dbReference>
<dbReference type="AlphaFoldDB" id="A0A2P5FSG8"/>
<feature type="compositionally biased region" description="Low complexity" evidence="1">
    <location>
        <begin position="61"/>
        <end position="71"/>
    </location>
</feature>
<dbReference type="OrthoDB" id="1938465at2759"/>
<reference evidence="4" key="1">
    <citation type="submission" date="2016-06" db="EMBL/GenBank/DDBJ databases">
        <title>Parallel loss of symbiosis genes in relatives of nitrogen-fixing non-legume Parasponia.</title>
        <authorList>
            <person name="Van Velzen R."/>
            <person name="Holmer R."/>
            <person name="Bu F."/>
            <person name="Rutten L."/>
            <person name="Van Zeijl A."/>
            <person name="Liu W."/>
            <person name="Santuari L."/>
            <person name="Cao Q."/>
            <person name="Sharma T."/>
            <person name="Shen D."/>
            <person name="Roswanjaya Y."/>
            <person name="Wardhani T."/>
            <person name="Kalhor M.S."/>
            <person name="Jansen J."/>
            <person name="Van den Hoogen J."/>
            <person name="Gungor B."/>
            <person name="Hartog M."/>
            <person name="Hontelez J."/>
            <person name="Verver J."/>
            <person name="Yang W.-C."/>
            <person name="Schijlen E."/>
            <person name="Repin R."/>
            <person name="Schilthuizen M."/>
            <person name="Schranz E."/>
            <person name="Heidstra R."/>
            <person name="Miyata K."/>
            <person name="Fedorova E."/>
            <person name="Kohlen W."/>
            <person name="Bisseling T."/>
            <person name="Smit S."/>
            <person name="Geurts R."/>
        </authorList>
    </citation>
    <scope>NUCLEOTIDE SEQUENCE [LARGE SCALE GENOMIC DNA]</scope>
    <source>
        <strain evidence="4">cv. RG33-2</strain>
    </source>
</reference>
<evidence type="ECO:0000313" key="4">
    <source>
        <dbReference type="Proteomes" id="UP000237000"/>
    </source>
</evidence>
<protein>
    <recommendedName>
        <fullName evidence="2">Retroviral polymerase SH3-like domain-containing protein</fullName>
    </recommendedName>
</protein>
<proteinExistence type="predicted"/>
<dbReference type="InParanoid" id="A0A2P5FSG8"/>
<organism evidence="3 4">
    <name type="scientific">Trema orientale</name>
    <name type="common">Charcoal tree</name>
    <name type="synonym">Celtis orientalis</name>
    <dbReference type="NCBI Taxonomy" id="63057"/>
    <lineage>
        <taxon>Eukaryota</taxon>
        <taxon>Viridiplantae</taxon>
        <taxon>Streptophyta</taxon>
        <taxon>Embryophyta</taxon>
        <taxon>Tracheophyta</taxon>
        <taxon>Spermatophyta</taxon>
        <taxon>Magnoliopsida</taxon>
        <taxon>eudicotyledons</taxon>
        <taxon>Gunneridae</taxon>
        <taxon>Pentapetalae</taxon>
        <taxon>rosids</taxon>
        <taxon>fabids</taxon>
        <taxon>Rosales</taxon>
        <taxon>Cannabaceae</taxon>
        <taxon>Trema</taxon>
    </lineage>
</organism>
<evidence type="ECO:0000256" key="1">
    <source>
        <dbReference type="SAM" id="MobiDB-lite"/>
    </source>
</evidence>
<gene>
    <name evidence="3" type="ORF">TorRG33x02_033770</name>
</gene>
<name>A0A2P5FSG8_TREOI</name>
<feature type="domain" description="Retroviral polymerase SH3-like" evidence="2">
    <location>
        <begin position="2"/>
        <end position="52"/>
    </location>
</feature>
<feature type="non-terminal residue" evidence="3">
    <location>
        <position position="1"/>
    </location>
</feature>